<proteinExistence type="predicted"/>
<protein>
    <submittedName>
        <fullName evidence="2">FecR protein</fullName>
    </submittedName>
</protein>
<feature type="transmembrane region" description="Helical" evidence="1">
    <location>
        <begin position="88"/>
        <end position="110"/>
    </location>
</feature>
<accession>A0A5C5Z060</accession>
<keyword evidence="1" id="KW-0472">Membrane</keyword>
<organism evidence="2 3">
    <name type="scientific">Novipirellula herctigrandis</name>
    <dbReference type="NCBI Taxonomy" id="2527986"/>
    <lineage>
        <taxon>Bacteria</taxon>
        <taxon>Pseudomonadati</taxon>
        <taxon>Planctomycetota</taxon>
        <taxon>Planctomycetia</taxon>
        <taxon>Pirellulales</taxon>
        <taxon>Pirellulaceae</taxon>
        <taxon>Novipirellula</taxon>
    </lineage>
</organism>
<dbReference type="AlphaFoldDB" id="A0A5C5Z060"/>
<evidence type="ECO:0000256" key="1">
    <source>
        <dbReference type="SAM" id="Phobius"/>
    </source>
</evidence>
<keyword evidence="3" id="KW-1185">Reference proteome</keyword>
<dbReference type="RefSeq" id="WP_146396012.1">
    <property type="nucleotide sequence ID" value="NZ_SJPJ01000001.1"/>
</dbReference>
<dbReference type="Proteomes" id="UP000315010">
    <property type="component" value="Unassembled WGS sequence"/>
</dbReference>
<dbReference type="InterPro" id="IPR012373">
    <property type="entry name" value="Ferrdict_sens_TM"/>
</dbReference>
<comment type="caution">
    <text evidence="2">The sequence shown here is derived from an EMBL/GenBank/DDBJ whole genome shotgun (WGS) entry which is preliminary data.</text>
</comment>
<dbReference type="OrthoDB" id="255678at2"/>
<gene>
    <name evidence="2" type="ORF">CA13_22180</name>
</gene>
<dbReference type="PANTHER" id="PTHR30273:SF2">
    <property type="entry name" value="PROTEIN FECR"/>
    <property type="match status" value="1"/>
</dbReference>
<dbReference type="GO" id="GO:0016989">
    <property type="term" value="F:sigma factor antagonist activity"/>
    <property type="evidence" value="ECO:0007669"/>
    <property type="project" value="TreeGrafter"/>
</dbReference>
<evidence type="ECO:0000313" key="3">
    <source>
        <dbReference type="Proteomes" id="UP000315010"/>
    </source>
</evidence>
<dbReference type="PANTHER" id="PTHR30273">
    <property type="entry name" value="PERIPLASMIC SIGNAL SENSOR AND SIGMA FACTOR ACTIVATOR FECR-RELATED"/>
    <property type="match status" value="1"/>
</dbReference>
<name>A0A5C5Z060_9BACT</name>
<evidence type="ECO:0000313" key="2">
    <source>
        <dbReference type="EMBL" id="TWT80772.1"/>
    </source>
</evidence>
<sequence>MDTPQEHNRLMELVGLLREGELDAESMRELEAIMQNDPAALDYYVESVDLYSMLHRQHGDVKESVDSVPPNPQAPVDRVGKRRSLGTAAWLAMAMSVSLIVGAGIDHWFWGNRTTSKSDATEVARRYDPESQEIATLRYASGCRWAAASALRYEGQRLSSESLQLETGIAVVQFDCDVSLVIEGPTRLDLVAVDEALLVKGKAVFRGLTDLDCFTLRTPFSKILDEGTEYAVSVDSSGDVMEIHVFDGRVHYESNDTLTEAVHLDAGQARRVEACGNQKKIPLASADFARGPAAHAKQDNALILSESFSYGGEKLVGQDGGKGWNGGWKRSNKRVQADVAEVVSSHAIAWPGATTASDRGSVLLSGTTSLTRSLEKPIRMDRDVAYYVSFLVRKPDLQRSKPSSGWAFITLHDPTGNKIAISPCGRMGTPKLIHNGRTAKTTKSLRESDSQLIVCKISAHRKKVDQVFARVYEFGTAVDSVEPLAWSMGTRPILDNSVFDEIRLVSNESDPVQIGDIRIGKTWGSVTSGYIE</sequence>
<dbReference type="EMBL" id="SJPJ01000001">
    <property type="protein sequence ID" value="TWT80772.1"/>
    <property type="molecule type" value="Genomic_DNA"/>
</dbReference>
<keyword evidence="1" id="KW-0812">Transmembrane</keyword>
<keyword evidence="1" id="KW-1133">Transmembrane helix</keyword>
<reference evidence="2 3" key="1">
    <citation type="submission" date="2019-02" db="EMBL/GenBank/DDBJ databases">
        <title>Deep-cultivation of Planctomycetes and their phenomic and genomic characterization uncovers novel biology.</title>
        <authorList>
            <person name="Wiegand S."/>
            <person name="Jogler M."/>
            <person name="Boedeker C."/>
            <person name="Pinto D."/>
            <person name="Vollmers J."/>
            <person name="Rivas-Marin E."/>
            <person name="Kohn T."/>
            <person name="Peeters S.H."/>
            <person name="Heuer A."/>
            <person name="Rast P."/>
            <person name="Oberbeckmann S."/>
            <person name="Bunk B."/>
            <person name="Jeske O."/>
            <person name="Meyerdierks A."/>
            <person name="Storesund J.E."/>
            <person name="Kallscheuer N."/>
            <person name="Luecker S."/>
            <person name="Lage O.M."/>
            <person name="Pohl T."/>
            <person name="Merkel B.J."/>
            <person name="Hornburger P."/>
            <person name="Mueller R.-W."/>
            <person name="Bruemmer F."/>
            <person name="Labrenz M."/>
            <person name="Spormann A.M."/>
            <person name="Op Den Camp H."/>
            <person name="Overmann J."/>
            <person name="Amann R."/>
            <person name="Jetten M.S.M."/>
            <person name="Mascher T."/>
            <person name="Medema M.H."/>
            <person name="Devos D.P."/>
            <person name="Kaster A.-K."/>
            <person name="Ovreas L."/>
            <person name="Rohde M."/>
            <person name="Galperin M.Y."/>
            <person name="Jogler C."/>
        </authorList>
    </citation>
    <scope>NUCLEOTIDE SEQUENCE [LARGE SCALE GENOMIC DNA]</scope>
    <source>
        <strain evidence="2 3">CA13</strain>
    </source>
</reference>